<dbReference type="PROSITE" id="PS01188">
    <property type="entry name" value="ELO"/>
    <property type="match status" value="1"/>
</dbReference>
<keyword evidence="9 10" id="KW-0275">Fatty acid biosynthesis</keyword>
<reference evidence="11" key="3">
    <citation type="submission" date="2025-09" db="UniProtKB">
        <authorList>
            <consortium name="Ensembl"/>
        </authorList>
    </citation>
    <scope>IDENTIFICATION</scope>
</reference>
<organism evidence="11 12">
    <name type="scientific">Amphiprion percula</name>
    <name type="common">Orange clownfish</name>
    <name type="synonym">Lutjanus percula</name>
    <dbReference type="NCBI Taxonomy" id="161767"/>
    <lineage>
        <taxon>Eukaryota</taxon>
        <taxon>Metazoa</taxon>
        <taxon>Chordata</taxon>
        <taxon>Craniata</taxon>
        <taxon>Vertebrata</taxon>
        <taxon>Euteleostomi</taxon>
        <taxon>Actinopterygii</taxon>
        <taxon>Neopterygii</taxon>
        <taxon>Teleostei</taxon>
        <taxon>Neoteleostei</taxon>
        <taxon>Acanthomorphata</taxon>
        <taxon>Ovalentaria</taxon>
        <taxon>Pomacentridae</taxon>
        <taxon>Amphiprion</taxon>
    </lineage>
</organism>
<comment type="subcellular location">
    <subcellularLocation>
        <location evidence="1">Membrane</location>
        <topology evidence="1">Multi-pass membrane protein</topology>
    </subcellularLocation>
</comment>
<feature type="transmembrane region" description="Helical" evidence="10">
    <location>
        <begin position="196"/>
        <end position="222"/>
    </location>
</feature>
<dbReference type="InterPro" id="IPR030457">
    <property type="entry name" value="ELO_CS"/>
</dbReference>
<dbReference type="GeneTree" id="ENSGT01050000244965"/>
<dbReference type="Pfam" id="PF01151">
    <property type="entry name" value="ELO"/>
    <property type="match status" value="1"/>
</dbReference>
<dbReference type="GO" id="GO:0042761">
    <property type="term" value="P:very long-chain fatty acid biosynthetic process"/>
    <property type="evidence" value="ECO:0007669"/>
    <property type="project" value="TreeGrafter"/>
</dbReference>
<evidence type="ECO:0000313" key="12">
    <source>
        <dbReference type="Proteomes" id="UP000265080"/>
    </source>
</evidence>
<keyword evidence="5 10" id="KW-0276">Fatty acid metabolism</keyword>
<dbReference type="InterPro" id="IPR002076">
    <property type="entry name" value="ELO_fam"/>
</dbReference>
<evidence type="ECO:0000256" key="1">
    <source>
        <dbReference type="ARBA" id="ARBA00004141"/>
    </source>
</evidence>
<keyword evidence="3 10" id="KW-0808">Transferase</keyword>
<evidence type="ECO:0000256" key="2">
    <source>
        <dbReference type="ARBA" id="ARBA00022516"/>
    </source>
</evidence>
<keyword evidence="4 10" id="KW-0812">Transmembrane</keyword>
<feature type="transmembrane region" description="Helical" evidence="10">
    <location>
        <begin position="139"/>
        <end position="158"/>
    </location>
</feature>
<feature type="transmembrane region" description="Helical" evidence="10">
    <location>
        <begin position="65"/>
        <end position="88"/>
    </location>
</feature>
<accession>A0A3P8TDK4</accession>
<evidence type="ECO:0000256" key="10">
    <source>
        <dbReference type="RuleBase" id="RU361115"/>
    </source>
</evidence>
<keyword evidence="12" id="KW-1185">Reference proteome</keyword>
<dbReference type="PANTHER" id="PTHR11157:SF68">
    <property type="entry name" value="ELONGATION OF VERY LONG CHAIN FATTY ACIDS PROTEIN 3"/>
    <property type="match status" value="1"/>
</dbReference>
<evidence type="ECO:0000313" key="11">
    <source>
        <dbReference type="Ensembl" id="ENSAPEP00000021542.1"/>
    </source>
</evidence>
<dbReference type="GO" id="GO:0030148">
    <property type="term" value="P:sphingolipid biosynthetic process"/>
    <property type="evidence" value="ECO:0007669"/>
    <property type="project" value="TreeGrafter"/>
</dbReference>
<evidence type="ECO:0000256" key="9">
    <source>
        <dbReference type="ARBA" id="ARBA00023160"/>
    </source>
</evidence>
<dbReference type="AlphaFoldDB" id="A0A3P8TDK4"/>
<evidence type="ECO:0000256" key="8">
    <source>
        <dbReference type="ARBA" id="ARBA00023136"/>
    </source>
</evidence>
<comment type="catalytic activity">
    <reaction evidence="10">
        <text>a very-long-chain acyl-CoA + malonyl-CoA + H(+) = a very-long-chain 3-oxoacyl-CoA + CO2 + CoA</text>
        <dbReference type="Rhea" id="RHEA:32727"/>
        <dbReference type="ChEBI" id="CHEBI:15378"/>
        <dbReference type="ChEBI" id="CHEBI:16526"/>
        <dbReference type="ChEBI" id="CHEBI:57287"/>
        <dbReference type="ChEBI" id="CHEBI:57384"/>
        <dbReference type="ChEBI" id="CHEBI:90725"/>
        <dbReference type="ChEBI" id="CHEBI:90736"/>
        <dbReference type="EC" id="2.3.1.199"/>
    </reaction>
</comment>
<dbReference type="GO" id="GO:0034625">
    <property type="term" value="P:fatty acid elongation, monounsaturated fatty acid"/>
    <property type="evidence" value="ECO:0007669"/>
    <property type="project" value="TreeGrafter"/>
</dbReference>
<dbReference type="GO" id="GO:0019367">
    <property type="term" value="P:fatty acid elongation, saturated fatty acid"/>
    <property type="evidence" value="ECO:0007669"/>
    <property type="project" value="TreeGrafter"/>
</dbReference>
<evidence type="ECO:0000256" key="5">
    <source>
        <dbReference type="ARBA" id="ARBA00022832"/>
    </source>
</evidence>
<dbReference type="GO" id="GO:0009922">
    <property type="term" value="F:fatty acid elongase activity"/>
    <property type="evidence" value="ECO:0007669"/>
    <property type="project" value="UniProtKB-EC"/>
</dbReference>
<reference evidence="11 12" key="1">
    <citation type="submission" date="2018-03" db="EMBL/GenBank/DDBJ databases">
        <title>Finding Nemo's genes: A chromosome-scale reference assembly of the genome of the orange clownfish Amphiprion percula.</title>
        <authorList>
            <person name="Lehmann R."/>
        </authorList>
    </citation>
    <scope>NUCLEOTIDE SEQUENCE</scope>
</reference>
<proteinExistence type="inferred from homology"/>
<evidence type="ECO:0000256" key="3">
    <source>
        <dbReference type="ARBA" id="ARBA00022679"/>
    </source>
</evidence>
<evidence type="ECO:0000256" key="6">
    <source>
        <dbReference type="ARBA" id="ARBA00022989"/>
    </source>
</evidence>
<sequence>MLNGSELRRFSEFSFERRFDEREAIRWMQLHWSKSFLFCALYAALVFAGRHYMKPRPRMNLRLPLVVWSLSLAVFSIVGSVRTGSYMFHILSSSGFRRSICDQSFYSGPVSKFWAYTFVLSKAPELGDTAFVVLRKKKLLFLHWYHHMTVLLYSWFSYKDMVAGGGWFMTMNYVVHALMYSYYAARAAGLRVPRPLAVLVTGAQIVQMLMGLLVSALVLGWMPQGDCPSRLDNVLWAGLMYLNYLLLFCNFFYRTYLQPGVKPSSFSRFRRF</sequence>
<keyword evidence="6 10" id="KW-1133">Transmembrane helix</keyword>
<dbReference type="GO" id="GO:0034626">
    <property type="term" value="P:fatty acid elongation, polyunsaturated fatty acid"/>
    <property type="evidence" value="ECO:0007669"/>
    <property type="project" value="TreeGrafter"/>
</dbReference>
<reference evidence="11" key="2">
    <citation type="submission" date="2025-08" db="UniProtKB">
        <authorList>
            <consortium name="Ensembl"/>
        </authorList>
    </citation>
    <scope>IDENTIFICATION</scope>
</reference>
<keyword evidence="8 10" id="KW-0472">Membrane</keyword>
<protein>
    <recommendedName>
        <fullName evidence="10">Elongation of very long chain fatty acids protein</fullName>
        <ecNumber evidence="10">2.3.1.199</ecNumber>
    </recommendedName>
    <alternativeName>
        <fullName evidence="10">Very-long-chain 3-oxoacyl-CoA synthase</fullName>
    </alternativeName>
</protein>
<feature type="transmembrane region" description="Helical" evidence="10">
    <location>
        <begin position="164"/>
        <end position="184"/>
    </location>
</feature>
<name>A0A3P8TDK4_AMPPE</name>
<keyword evidence="7 10" id="KW-0443">Lipid metabolism</keyword>
<dbReference type="Proteomes" id="UP000265080">
    <property type="component" value="Chromosome 20"/>
</dbReference>
<comment type="similarity">
    <text evidence="10">Belongs to the ELO family.</text>
</comment>
<keyword evidence="2 10" id="KW-0444">Lipid biosynthesis</keyword>
<dbReference type="EC" id="2.3.1.199" evidence="10"/>
<dbReference type="GO" id="GO:0005789">
    <property type="term" value="C:endoplasmic reticulum membrane"/>
    <property type="evidence" value="ECO:0007669"/>
    <property type="project" value="TreeGrafter"/>
</dbReference>
<dbReference type="PANTHER" id="PTHR11157">
    <property type="entry name" value="FATTY ACID ACYL TRANSFERASE-RELATED"/>
    <property type="match status" value="1"/>
</dbReference>
<evidence type="ECO:0000256" key="4">
    <source>
        <dbReference type="ARBA" id="ARBA00022692"/>
    </source>
</evidence>
<evidence type="ECO:0000256" key="7">
    <source>
        <dbReference type="ARBA" id="ARBA00023098"/>
    </source>
</evidence>
<dbReference type="Ensembl" id="ENSAPET00000022113.1">
    <property type="protein sequence ID" value="ENSAPEP00000021542.1"/>
    <property type="gene ID" value="ENSAPEG00000015312.1"/>
</dbReference>
<feature type="transmembrane region" description="Helical" evidence="10">
    <location>
        <begin position="35"/>
        <end position="53"/>
    </location>
</feature>
<feature type="transmembrane region" description="Helical" evidence="10">
    <location>
        <begin position="234"/>
        <end position="253"/>
    </location>
</feature>